<dbReference type="InterPro" id="IPR037041">
    <property type="entry name" value="Trigger_fac_C_sf"/>
</dbReference>
<dbReference type="Gene3D" id="1.10.3120.10">
    <property type="entry name" value="Trigger factor, C-terminal domain"/>
    <property type="match status" value="1"/>
</dbReference>
<dbReference type="InterPro" id="IPR036611">
    <property type="entry name" value="Trigger_fac_ribosome-bd_sf"/>
</dbReference>
<dbReference type="Gene3D" id="3.30.70.1050">
    <property type="entry name" value="Trigger factor ribosome-binding domain"/>
    <property type="match status" value="1"/>
</dbReference>
<evidence type="ECO:0000256" key="11">
    <source>
        <dbReference type="ARBA" id="ARBA00029986"/>
    </source>
</evidence>
<keyword evidence="9 12" id="KW-0131">Cell cycle</keyword>
<dbReference type="PIRSF" id="PIRSF003095">
    <property type="entry name" value="Trigger_factor"/>
    <property type="match status" value="1"/>
</dbReference>
<keyword evidence="12" id="KW-0963">Cytoplasm</keyword>
<dbReference type="NCBIfam" id="TIGR00115">
    <property type="entry name" value="tig"/>
    <property type="match status" value="1"/>
</dbReference>
<dbReference type="InterPro" id="IPR001179">
    <property type="entry name" value="PPIase_FKBP_dom"/>
</dbReference>
<feature type="coiled-coil region" evidence="15">
    <location>
        <begin position="261"/>
        <end position="289"/>
    </location>
</feature>
<evidence type="ECO:0000256" key="2">
    <source>
        <dbReference type="ARBA" id="ARBA00005464"/>
    </source>
</evidence>
<dbReference type="RefSeq" id="WP_209808320.1">
    <property type="nucleotide sequence ID" value="NZ_JAGGKT010000001.1"/>
</dbReference>
<evidence type="ECO:0000256" key="3">
    <source>
        <dbReference type="ARBA" id="ARBA00013194"/>
    </source>
</evidence>
<keyword evidence="6 12" id="KW-0697">Rotamase</keyword>
<sequence>MKANWEKLENNTGILTIEVEPEQVNEAIDQAFKKAVKKVNIPGFRKGKVPRKIFEARFGVESLYQDAFDLMFPVVYGQAVSETGINPVDRPEVDLEQIGKDQNWVIKATVTVKPEVALGDYKGIEIESKDFAVTEEDIENELKTMQERSAELNVVEDGSVENGDYAIIDFEGFVDGEAFEGGAGENYNLEIGSNTFIPGFEEQVIGMKKDEEKDIVVTFPENYHAENLAGKEATFKVKLNEIKRKNLPELDDEFAKDVSEFETLEELKVDIKNKLEKKAEEDKENYQRQAVIEKVAANATIDIPEIMIEHEVDHMMKDFEQRLLSQGINLDLYYQFSGLDEEQLRGQMKEDATGRVRNSLTLEAISKAENVEVTDEEVDEEINNLAEMYRRSADEIRQIFAAQDQLEGLKNDIRIRKTIDLLVESSKAVA</sequence>
<comment type="caution">
    <text evidence="17">The sequence shown here is derived from an EMBL/GenBank/DDBJ whole genome shotgun (WGS) entry which is preliminary data.</text>
</comment>
<dbReference type="Proteomes" id="UP001519343">
    <property type="component" value="Unassembled WGS sequence"/>
</dbReference>
<comment type="catalytic activity">
    <reaction evidence="1 12 13">
        <text>[protein]-peptidylproline (omega=180) = [protein]-peptidylproline (omega=0)</text>
        <dbReference type="Rhea" id="RHEA:16237"/>
        <dbReference type="Rhea" id="RHEA-COMP:10747"/>
        <dbReference type="Rhea" id="RHEA-COMP:10748"/>
        <dbReference type="ChEBI" id="CHEBI:83833"/>
        <dbReference type="ChEBI" id="CHEBI:83834"/>
        <dbReference type="EC" id="5.2.1.8"/>
    </reaction>
</comment>
<keyword evidence="18" id="KW-1185">Reference proteome</keyword>
<dbReference type="PANTHER" id="PTHR30560">
    <property type="entry name" value="TRIGGER FACTOR CHAPERONE AND PEPTIDYL-PROLYL CIS/TRANS ISOMERASE"/>
    <property type="match status" value="1"/>
</dbReference>
<keyword evidence="8 12" id="KW-0413">Isomerase</keyword>
<evidence type="ECO:0000256" key="8">
    <source>
        <dbReference type="ARBA" id="ARBA00023235"/>
    </source>
</evidence>
<dbReference type="HAMAP" id="MF_00303">
    <property type="entry name" value="Trigger_factor_Tig"/>
    <property type="match status" value="1"/>
</dbReference>
<evidence type="ECO:0000256" key="7">
    <source>
        <dbReference type="ARBA" id="ARBA00023186"/>
    </source>
</evidence>
<dbReference type="InterPro" id="IPR008880">
    <property type="entry name" value="Trigger_fac_C"/>
</dbReference>
<keyword evidence="15" id="KW-0175">Coiled coil</keyword>
<accession>A0ABS4GJD8</accession>
<dbReference type="PANTHER" id="PTHR30560:SF3">
    <property type="entry name" value="TRIGGER FACTOR-LIKE PROTEIN TIG, CHLOROPLASTIC"/>
    <property type="match status" value="1"/>
</dbReference>
<evidence type="ECO:0000256" key="10">
    <source>
        <dbReference type="ARBA" id="ARBA00024849"/>
    </source>
</evidence>
<evidence type="ECO:0000256" key="15">
    <source>
        <dbReference type="SAM" id="Coils"/>
    </source>
</evidence>
<evidence type="ECO:0000259" key="16">
    <source>
        <dbReference type="PROSITE" id="PS50059"/>
    </source>
</evidence>
<dbReference type="InterPro" id="IPR008881">
    <property type="entry name" value="Trigger_fac_ribosome-bd_bac"/>
</dbReference>
<comment type="domain">
    <text evidence="12">Consists of 3 domains; the N-terminus binds the ribosome, the middle domain has PPIase activity, while the C-terminus has intrinsic chaperone activity on its own.</text>
</comment>
<keyword evidence="7 12" id="KW-0143">Chaperone</keyword>
<proteinExistence type="inferred from homology"/>
<evidence type="ECO:0000256" key="14">
    <source>
        <dbReference type="RuleBase" id="RU003914"/>
    </source>
</evidence>
<dbReference type="EC" id="5.2.1.8" evidence="3 12"/>
<dbReference type="SUPFAM" id="SSF102735">
    <property type="entry name" value="Trigger factor ribosome-binding domain"/>
    <property type="match status" value="1"/>
</dbReference>
<evidence type="ECO:0000256" key="6">
    <source>
        <dbReference type="ARBA" id="ARBA00023110"/>
    </source>
</evidence>
<feature type="domain" description="PPIase FKBP-type" evidence="16">
    <location>
        <begin position="163"/>
        <end position="245"/>
    </location>
</feature>
<evidence type="ECO:0000256" key="4">
    <source>
        <dbReference type="ARBA" id="ARBA00016902"/>
    </source>
</evidence>
<protein>
    <recommendedName>
        <fullName evidence="4 12">Trigger factor</fullName>
        <shortName evidence="12">TF</shortName>
        <ecNumber evidence="3 12">5.2.1.8</ecNumber>
    </recommendedName>
    <alternativeName>
        <fullName evidence="11 12">PPIase</fullName>
    </alternativeName>
</protein>
<dbReference type="InterPro" id="IPR005215">
    <property type="entry name" value="Trig_fac"/>
</dbReference>
<evidence type="ECO:0000256" key="13">
    <source>
        <dbReference type="PROSITE-ProRule" id="PRU00277"/>
    </source>
</evidence>
<dbReference type="Pfam" id="PF05698">
    <property type="entry name" value="Trigger_C"/>
    <property type="match status" value="1"/>
</dbReference>
<comment type="function">
    <text evidence="10 12">Involved in protein export. Acts as a chaperone by maintaining the newly synthesized protein in an open conformation. Functions as a peptidyl-prolyl cis-trans isomerase.</text>
</comment>
<dbReference type="SUPFAM" id="SSF54534">
    <property type="entry name" value="FKBP-like"/>
    <property type="match status" value="1"/>
</dbReference>
<evidence type="ECO:0000256" key="9">
    <source>
        <dbReference type="ARBA" id="ARBA00023306"/>
    </source>
</evidence>
<dbReference type="EMBL" id="JAGGKT010000001">
    <property type="protein sequence ID" value="MBP1930377.1"/>
    <property type="molecule type" value="Genomic_DNA"/>
</dbReference>
<evidence type="ECO:0000256" key="5">
    <source>
        <dbReference type="ARBA" id="ARBA00022618"/>
    </source>
</evidence>
<gene>
    <name evidence="12" type="primary">tig</name>
    <name evidence="17" type="ORF">J2Z37_000364</name>
</gene>
<evidence type="ECO:0000313" key="17">
    <source>
        <dbReference type="EMBL" id="MBP1930377.1"/>
    </source>
</evidence>
<comment type="similarity">
    <text evidence="2 12 14">Belongs to the FKBP-type PPIase family. Tig subfamily.</text>
</comment>
<evidence type="ECO:0000256" key="1">
    <source>
        <dbReference type="ARBA" id="ARBA00000971"/>
    </source>
</evidence>
<dbReference type="SUPFAM" id="SSF109998">
    <property type="entry name" value="Triger factor/SurA peptide-binding domain-like"/>
    <property type="match status" value="1"/>
</dbReference>
<keyword evidence="5 12" id="KW-0132">Cell division</keyword>
<name>A0ABS4GJD8_9BACL</name>
<dbReference type="InterPro" id="IPR046357">
    <property type="entry name" value="PPIase_dom_sf"/>
</dbReference>
<dbReference type="PROSITE" id="PS50059">
    <property type="entry name" value="FKBP_PPIASE"/>
    <property type="match status" value="1"/>
</dbReference>
<evidence type="ECO:0000256" key="12">
    <source>
        <dbReference type="HAMAP-Rule" id="MF_00303"/>
    </source>
</evidence>
<reference evidence="17 18" key="1">
    <citation type="submission" date="2021-03" db="EMBL/GenBank/DDBJ databases">
        <title>Genomic Encyclopedia of Type Strains, Phase IV (KMG-IV): sequencing the most valuable type-strain genomes for metagenomic binning, comparative biology and taxonomic classification.</title>
        <authorList>
            <person name="Goeker M."/>
        </authorList>
    </citation>
    <scope>NUCLEOTIDE SEQUENCE [LARGE SCALE GENOMIC DNA]</scope>
    <source>
        <strain evidence="17 18">DSM 24738</strain>
    </source>
</reference>
<dbReference type="Pfam" id="PF00254">
    <property type="entry name" value="FKBP_C"/>
    <property type="match status" value="1"/>
</dbReference>
<evidence type="ECO:0000313" key="18">
    <source>
        <dbReference type="Proteomes" id="UP001519343"/>
    </source>
</evidence>
<organism evidence="17 18">
    <name type="scientific">Ammoniphilus resinae</name>
    <dbReference type="NCBI Taxonomy" id="861532"/>
    <lineage>
        <taxon>Bacteria</taxon>
        <taxon>Bacillati</taxon>
        <taxon>Bacillota</taxon>
        <taxon>Bacilli</taxon>
        <taxon>Bacillales</taxon>
        <taxon>Paenibacillaceae</taxon>
        <taxon>Aneurinibacillus group</taxon>
        <taxon>Ammoniphilus</taxon>
    </lineage>
</organism>
<dbReference type="InterPro" id="IPR027304">
    <property type="entry name" value="Trigger_fact/SurA_dom_sf"/>
</dbReference>
<dbReference type="Pfam" id="PF05697">
    <property type="entry name" value="Trigger_N"/>
    <property type="match status" value="1"/>
</dbReference>
<comment type="subcellular location">
    <subcellularLocation>
        <location evidence="12">Cytoplasm</location>
    </subcellularLocation>
    <text evidence="12">About half TF is bound to the ribosome near the polypeptide exit tunnel while the other half is free in the cytoplasm.</text>
</comment>
<dbReference type="Gene3D" id="3.10.50.40">
    <property type="match status" value="1"/>
</dbReference>